<feature type="region of interest" description="Disordered" evidence="6">
    <location>
        <begin position="1"/>
        <end position="50"/>
    </location>
</feature>
<evidence type="ECO:0000313" key="9">
    <source>
        <dbReference type="Proteomes" id="UP000012073"/>
    </source>
</evidence>
<dbReference type="SUPFAM" id="SSF55681">
    <property type="entry name" value="Class II aaRS and biotin synthetases"/>
    <property type="match status" value="1"/>
</dbReference>
<dbReference type="STRING" id="2769.R7Q5U3"/>
<keyword evidence="5" id="KW-0012">Acyltransferase</keyword>
<dbReference type="InterPro" id="IPR004143">
    <property type="entry name" value="BPL_LPL_catalytic"/>
</dbReference>
<dbReference type="Gene3D" id="3.30.930.10">
    <property type="entry name" value="Bira Bifunctional Protein, Domain 2"/>
    <property type="match status" value="1"/>
</dbReference>
<name>R7Q5U3_CHOCR</name>
<dbReference type="GO" id="GO:0009249">
    <property type="term" value="P:protein lipoylation"/>
    <property type="evidence" value="ECO:0007669"/>
    <property type="project" value="InterPro"/>
</dbReference>
<keyword evidence="4" id="KW-0808">Transferase</keyword>
<evidence type="ECO:0000256" key="4">
    <source>
        <dbReference type="ARBA" id="ARBA00022679"/>
    </source>
</evidence>
<comment type="pathway">
    <text evidence="1">Protein modification; protein lipoylation via endogenous pathway; protein N(6)-(lipoyl)lysine from octanoyl-[acyl-carrier-protein]: step 1/2.</text>
</comment>
<feature type="domain" description="BPL/LPL catalytic" evidence="7">
    <location>
        <begin position="142"/>
        <end position="321"/>
    </location>
</feature>
<evidence type="ECO:0000256" key="6">
    <source>
        <dbReference type="SAM" id="MobiDB-lite"/>
    </source>
</evidence>
<dbReference type="RefSeq" id="XP_005712552.1">
    <property type="nucleotide sequence ID" value="XM_005712495.1"/>
</dbReference>
<dbReference type="AlphaFoldDB" id="R7Q5U3"/>
<evidence type="ECO:0000256" key="2">
    <source>
        <dbReference type="ARBA" id="ARBA00007907"/>
    </source>
</evidence>
<evidence type="ECO:0000256" key="3">
    <source>
        <dbReference type="ARBA" id="ARBA00012334"/>
    </source>
</evidence>
<dbReference type="OrthoDB" id="19908at2759"/>
<dbReference type="NCBIfam" id="TIGR00214">
    <property type="entry name" value="lipB"/>
    <property type="match status" value="1"/>
</dbReference>
<dbReference type="GO" id="GO:0033819">
    <property type="term" value="F:lipoyl(octanoyl) transferase activity"/>
    <property type="evidence" value="ECO:0007669"/>
    <property type="project" value="UniProtKB-EC"/>
</dbReference>
<dbReference type="InterPro" id="IPR045864">
    <property type="entry name" value="aa-tRNA-synth_II/BPL/LPL"/>
</dbReference>
<gene>
    <name evidence="8" type="ORF">CHC_T00001081001</name>
</gene>
<dbReference type="PhylomeDB" id="R7Q5U3"/>
<feature type="compositionally biased region" description="Pro residues" evidence="6">
    <location>
        <begin position="37"/>
        <end position="46"/>
    </location>
</feature>
<dbReference type="HAMAP" id="MF_00013">
    <property type="entry name" value="LipB"/>
    <property type="match status" value="1"/>
</dbReference>
<dbReference type="PANTHER" id="PTHR10993:SF7">
    <property type="entry name" value="LIPOYLTRANSFERASE 2, MITOCHONDRIAL-RELATED"/>
    <property type="match status" value="1"/>
</dbReference>
<proteinExistence type="inferred from homology"/>
<dbReference type="PROSITE" id="PS51733">
    <property type="entry name" value="BPL_LPL_CATALYTIC"/>
    <property type="match status" value="1"/>
</dbReference>
<dbReference type="KEGG" id="ccp:CHC_T00001081001"/>
<dbReference type="Pfam" id="PF21948">
    <property type="entry name" value="LplA-B_cat"/>
    <property type="match status" value="1"/>
</dbReference>
<dbReference type="InterPro" id="IPR020605">
    <property type="entry name" value="Octanoyltransferase_CS"/>
</dbReference>
<reference evidence="9" key="1">
    <citation type="journal article" date="2013" name="Proc. Natl. Acad. Sci. U.S.A.">
        <title>Genome structure and metabolic features in the red seaweed Chondrus crispus shed light on evolution of the Archaeplastida.</title>
        <authorList>
            <person name="Collen J."/>
            <person name="Porcel B."/>
            <person name="Carre W."/>
            <person name="Ball S.G."/>
            <person name="Chaparro C."/>
            <person name="Tonon T."/>
            <person name="Barbeyron T."/>
            <person name="Michel G."/>
            <person name="Noel B."/>
            <person name="Valentin K."/>
            <person name="Elias M."/>
            <person name="Artiguenave F."/>
            <person name="Arun A."/>
            <person name="Aury J.M."/>
            <person name="Barbosa-Neto J.F."/>
            <person name="Bothwell J.H."/>
            <person name="Bouget F.Y."/>
            <person name="Brillet L."/>
            <person name="Cabello-Hurtado F."/>
            <person name="Capella-Gutierrez S."/>
            <person name="Charrier B."/>
            <person name="Cladiere L."/>
            <person name="Cock J.M."/>
            <person name="Coelho S.M."/>
            <person name="Colleoni C."/>
            <person name="Czjzek M."/>
            <person name="Da Silva C."/>
            <person name="Delage L."/>
            <person name="Denoeud F."/>
            <person name="Deschamps P."/>
            <person name="Dittami S.M."/>
            <person name="Gabaldon T."/>
            <person name="Gachon C.M."/>
            <person name="Groisillier A."/>
            <person name="Herve C."/>
            <person name="Jabbari K."/>
            <person name="Katinka M."/>
            <person name="Kloareg B."/>
            <person name="Kowalczyk N."/>
            <person name="Labadie K."/>
            <person name="Leblanc C."/>
            <person name="Lopez P.J."/>
            <person name="McLachlan D.H."/>
            <person name="Meslet-Cladiere L."/>
            <person name="Moustafa A."/>
            <person name="Nehr Z."/>
            <person name="Nyvall Collen P."/>
            <person name="Panaud O."/>
            <person name="Partensky F."/>
            <person name="Poulain J."/>
            <person name="Rensing S.A."/>
            <person name="Rousvoal S."/>
            <person name="Samson G."/>
            <person name="Symeonidi A."/>
            <person name="Weissenbach J."/>
            <person name="Zambounis A."/>
            <person name="Wincker P."/>
            <person name="Boyen C."/>
        </authorList>
    </citation>
    <scope>NUCLEOTIDE SEQUENCE [LARGE SCALE GENOMIC DNA]</scope>
    <source>
        <strain evidence="9">cv. Stackhouse</strain>
    </source>
</reference>
<dbReference type="PROSITE" id="PS01313">
    <property type="entry name" value="LIPB"/>
    <property type="match status" value="1"/>
</dbReference>
<dbReference type="Proteomes" id="UP000012073">
    <property type="component" value="Unassembled WGS sequence"/>
</dbReference>
<dbReference type="GeneID" id="17320272"/>
<dbReference type="CDD" id="cd16444">
    <property type="entry name" value="LipB"/>
    <property type="match status" value="1"/>
</dbReference>
<dbReference type="InterPro" id="IPR000544">
    <property type="entry name" value="Octanoyltransferase"/>
</dbReference>
<dbReference type="EC" id="2.3.1.181" evidence="3"/>
<dbReference type="Gramene" id="CDF32751">
    <property type="protein sequence ID" value="CDF32751"/>
    <property type="gene ID" value="CHC_T00001081001"/>
</dbReference>
<organism evidence="8 9">
    <name type="scientific">Chondrus crispus</name>
    <name type="common">Carrageen Irish moss</name>
    <name type="synonym">Polymorpha crispa</name>
    <dbReference type="NCBI Taxonomy" id="2769"/>
    <lineage>
        <taxon>Eukaryota</taxon>
        <taxon>Rhodophyta</taxon>
        <taxon>Florideophyceae</taxon>
        <taxon>Rhodymeniophycidae</taxon>
        <taxon>Gigartinales</taxon>
        <taxon>Gigartinaceae</taxon>
        <taxon>Chondrus</taxon>
    </lineage>
</organism>
<evidence type="ECO:0000256" key="5">
    <source>
        <dbReference type="ARBA" id="ARBA00023315"/>
    </source>
</evidence>
<evidence type="ECO:0000256" key="1">
    <source>
        <dbReference type="ARBA" id="ARBA00004821"/>
    </source>
</evidence>
<dbReference type="EMBL" id="HG001578">
    <property type="protein sequence ID" value="CDF32751.1"/>
    <property type="molecule type" value="Genomic_DNA"/>
</dbReference>
<protein>
    <recommendedName>
        <fullName evidence="3">lipoyl(octanoyl) transferase</fullName>
        <ecNumber evidence="3">2.3.1.181</ecNumber>
    </recommendedName>
</protein>
<evidence type="ECO:0000259" key="7">
    <source>
        <dbReference type="PROSITE" id="PS51733"/>
    </source>
</evidence>
<dbReference type="PANTHER" id="PTHR10993">
    <property type="entry name" value="OCTANOYLTRANSFERASE"/>
    <property type="match status" value="1"/>
</dbReference>
<dbReference type="NCBIfam" id="NF010925">
    <property type="entry name" value="PRK14345.1"/>
    <property type="match status" value="1"/>
</dbReference>
<accession>R7Q5U3</accession>
<sequence>MQKSIDQSKRALALSSSSPDPHPPVRTALRFSASPSSLPPRPPPLPKAMTDTLTFTSTMPVQVLRPTRLLRRSPITSPLCKRRRLPALCRMSSARDLALEDPLPSATPLSQMHLYDLTRAPVPYQQAWELQHSLADARRRDAALPDALVLLEHEPVYTLGTASSLDHAAASTGSDVPLLVRTERGGEVTYHGPGQLVAYPILNLARHRKDLHWYLRSLEEVVVKMLKDGYGLEAGRKEGLTGVWVGGEKVCALGLKVSRWITMHGLAVNVDVDLGAFDRIVPCGVEGKAVTSLHKLGGHTSMDEAKRALVQSFCSVFGPYDVVAGDDGGGRDVTEALGDEARG</sequence>
<comment type="similarity">
    <text evidence="2">Belongs to the LipB family.</text>
</comment>
<dbReference type="UniPathway" id="UPA00538">
    <property type="reaction ID" value="UER00592"/>
</dbReference>
<keyword evidence="9" id="KW-1185">Reference proteome</keyword>
<evidence type="ECO:0000313" key="8">
    <source>
        <dbReference type="EMBL" id="CDF32751.1"/>
    </source>
</evidence>